<sequence length="158" mass="18008">MIYTFEGESWAQVQIQMECLTNSDLEALFKNTANFHLALICREHGPDFHSTNYFGLVLKGVITGHTNLATTSQPPEHTRSFPPSLDRRRTADLHAEADGGDYSTVIGSEDKVRFQRVGFFRVAPVQNAWDSESKPFHNDAHFEMNFFDPWTTRTITII</sequence>
<accession>A0A6A6QTM4</accession>
<reference evidence="1" key="1">
    <citation type="journal article" date="2020" name="Stud. Mycol.">
        <title>101 Dothideomycetes genomes: a test case for predicting lifestyles and emergence of pathogens.</title>
        <authorList>
            <person name="Haridas S."/>
            <person name="Albert R."/>
            <person name="Binder M."/>
            <person name="Bloem J."/>
            <person name="Labutti K."/>
            <person name="Salamov A."/>
            <person name="Andreopoulos B."/>
            <person name="Baker S."/>
            <person name="Barry K."/>
            <person name="Bills G."/>
            <person name="Bluhm B."/>
            <person name="Cannon C."/>
            <person name="Castanera R."/>
            <person name="Culley D."/>
            <person name="Daum C."/>
            <person name="Ezra D."/>
            <person name="Gonzalez J."/>
            <person name="Henrissat B."/>
            <person name="Kuo A."/>
            <person name="Liang C."/>
            <person name="Lipzen A."/>
            <person name="Lutzoni F."/>
            <person name="Magnuson J."/>
            <person name="Mondo S."/>
            <person name="Nolan M."/>
            <person name="Ohm R."/>
            <person name="Pangilinan J."/>
            <person name="Park H.-J."/>
            <person name="Ramirez L."/>
            <person name="Alfaro M."/>
            <person name="Sun H."/>
            <person name="Tritt A."/>
            <person name="Yoshinaga Y."/>
            <person name="Zwiers L.-H."/>
            <person name="Turgeon B."/>
            <person name="Goodwin S."/>
            <person name="Spatafora J."/>
            <person name="Crous P."/>
            <person name="Grigoriev I."/>
        </authorList>
    </citation>
    <scope>NUCLEOTIDE SEQUENCE</scope>
    <source>
        <strain evidence="1">CBS 269.34</strain>
    </source>
</reference>
<keyword evidence="2" id="KW-1185">Reference proteome</keyword>
<gene>
    <name evidence="1" type="ORF">BU16DRAFT_356043</name>
</gene>
<organism evidence="1 2">
    <name type="scientific">Lophium mytilinum</name>
    <dbReference type="NCBI Taxonomy" id="390894"/>
    <lineage>
        <taxon>Eukaryota</taxon>
        <taxon>Fungi</taxon>
        <taxon>Dikarya</taxon>
        <taxon>Ascomycota</taxon>
        <taxon>Pezizomycotina</taxon>
        <taxon>Dothideomycetes</taxon>
        <taxon>Pleosporomycetidae</taxon>
        <taxon>Mytilinidiales</taxon>
        <taxon>Mytilinidiaceae</taxon>
        <taxon>Lophium</taxon>
    </lineage>
</organism>
<name>A0A6A6QTM4_9PEZI</name>
<proteinExistence type="predicted"/>
<dbReference type="AlphaFoldDB" id="A0A6A6QTM4"/>
<evidence type="ECO:0000313" key="1">
    <source>
        <dbReference type="EMBL" id="KAF2495761.1"/>
    </source>
</evidence>
<dbReference type="EMBL" id="MU004188">
    <property type="protein sequence ID" value="KAF2495761.1"/>
    <property type="molecule type" value="Genomic_DNA"/>
</dbReference>
<evidence type="ECO:0000313" key="2">
    <source>
        <dbReference type="Proteomes" id="UP000799750"/>
    </source>
</evidence>
<dbReference type="Proteomes" id="UP000799750">
    <property type="component" value="Unassembled WGS sequence"/>
</dbReference>
<protein>
    <submittedName>
        <fullName evidence="1">Uncharacterized protein</fullName>
    </submittedName>
</protein>